<keyword evidence="1" id="KW-0732">Signal</keyword>
<dbReference type="AlphaFoldDB" id="A0AA39WLS7"/>
<sequence length="389" mass="41057">MISLLSFICALLLASTALAAPPPIAMNIDPVQATSNFSACCPIDCSVCLEGEVCTHSPEICSIVAPMVFQYCCRVVEHGATGQFVNAKGDKVKMVSAQDAAIDTVDAVSNTSTCCVNDCSICLPDLDCSISPTSCSTLTFGAASCCPLSNNKTTGRFVNAKGDKVSMTSTQAGSNVAACCLDGCSTCIEDFDCASSQTVCSLVFPWSFANCCPLVSNETTGQFVNAKGGEVTMMSAQDVAIEPPKTETPAKSVNHPKDIDSLATTDDKDYVCCIIGCGICLDTFYCTTRSWVCASFFPSSFQYCCPVVFRDDQGRSFNVHGDEMIMISPKDMGVEPPRDVDIAEITSPTADTKSLRTPDAAQMTAAVSGMLPSFERSIMPVLQQQGSVG</sequence>
<protein>
    <submittedName>
        <fullName evidence="2">Uncharacterized protein</fullName>
    </submittedName>
</protein>
<evidence type="ECO:0000256" key="1">
    <source>
        <dbReference type="SAM" id="SignalP"/>
    </source>
</evidence>
<dbReference type="EMBL" id="JAULSU010000005">
    <property type="protein sequence ID" value="KAK0617747.1"/>
    <property type="molecule type" value="Genomic_DNA"/>
</dbReference>
<feature type="signal peptide" evidence="1">
    <location>
        <begin position="1"/>
        <end position="19"/>
    </location>
</feature>
<comment type="caution">
    <text evidence="2">The sequence shown here is derived from an EMBL/GenBank/DDBJ whole genome shotgun (WGS) entry which is preliminary data.</text>
</comment>
<evidence type="ECO:0000313" key="2">
    <source>
        <dbReference type="EMBL" id="KAK0617747.1"/>
    </source>
</evidence>
<dbReference type="Proteomes" id="UP001175000">
    <property type="component" value="Unassembled WGS sequence"/>
</dbReference>
<organism evidence="2 3">
    <name type="scientific">Immersiella caudata</name>
    <dbReference type="NCBI Taxonomy" id="314043"/>
    <lineage>
        <taxon>Eukaryota</taxon>
        <taxon>Fungi</taxon>
        <taxon>Dikarya</taxon>
        <taxon>Ascomycota</taxon>
        <taxon>Pezizomycotina</taxon>
        <taxon>Sordariomycetes</taxon>
        <taxon>Sordariomycetidae</taxon>
        <taxon>Sordariales</taxon>
        <taxon>Lasiosphaeriaceae</taxon>
        <taxon>Immersiella</taxon>
    </lineage>
</organism>
<accession>A0AA39WLS7</accession>
<feature type="chain" id="PRO_5041389544" evidence="1">
    <location>
        <begin position="20"/>
        <end position="389"/>
    </location>
</feature>
<proteinExistence type="predicted"/>
<evidence type="ECO:0000313" key="3">
    <source>
        <dbReference type="Proteomes" id="UP001175000"/>
    </source>
</evidence>
<keyword evidence="3" id="KW-1185">Reference proteome</keyword>
<reference evidence="2" key="1">
    <citation type="submission" date="2023-06" db="EMBL/GenBank/DDBJ databases">
        <title>Genome-scale phylogeny and comparative genomics of the fungal order Sordariales.</title>
        <authorList>
            <consortium name="Lawrence Berkeley National Laboratory"/>
            <person name="Hensen N."/>
            <person name="Bonometti L."/>
            <person name="Westerberg I."/>
            <person name="Brannstrom I.O."/>
            <person name="Guillou S."/>
            <person name="Cros-Aarteil S."/>
            <person name="Calhoun S."/>
            <person name="Haridas S."/>
            <person name="Kuo A."/>
            <person name="Mondo S."/>
            <person name="Pangilinan J."/>
            <person name="Riley R."/>
            <person name="Labutti K."/>
            <person name="Andreopoulos B."/>
            <person name="Lipzen A."/>
            <person name="Chen C."/>
            <person name="Yanf M."/>
            <person name="Daum C."/>
            <person name="Ng V."/>
            <person name="Clum A."/>
            <person name="Steindorff A."/>
            <person name="Ohm R."/>
            <person name="Martin F."/>
            <person name="Silar P."/>
            <person name="Natvig D."/>
            <person name="Lalanne C."/>
            <person name="Gautier V."/>
            <person name="Ament-Velasquez S.L."/>
            <person name="Kruys A."/>
            <person name="Hutchinson M.I."/>
            <person name="Powell A.J."/>
            <person name="Barry K."/>
            <person name="Miller A.N."/>
            <person name="Grigoriev I.V."/>
            <person name="Debuchy R."/>
            <person name="Gladieux P."/>
            <person name="Thoren M.H."/>
            <person name="Johannesson H."/>
        </authorList>
    </citation>
    <scope>NUCLEOTIDE SEQUENCE</scope>
    <source>
        <strain evidence="2">CBS 606.72</strain>
    </source>
</reference>
<name>A0AA39WLS7_9PEZI</name>
<gene>
    <name evidence="2" type="ORF">B0T14DRAFT_569225</name>
</gene>